<evidence type="ECO:0000313" key="2">
    <source>
        <dbReference type="Proteomes" id="UP001311799"/>
    </source>
</evidence>
<organism evidence="1 2">
    <name type="scientific">Cryptosporidium xiaoi</name>
    <dbReference type="NCBI Taxonomy" id="659607"/>
    <lineage>
        <taxon>Eukaryota</taxon>
        <taxon>Sar</taxon>
        <taxon>Alveolata</taxon>
        <taxon>Apicomplexa</taxon>
        <taxon>Conoidasida</taxon>
        <taxon>Coccidia</taxon>
        <taxon>Eucoccidiorida</taxon>
        <taxon>Eimeriorina</taxon>
        <taxon>Cryptosporidiidae</taxon>
        <taxon>Cryptosporidium</taxon>
    </lineage>
</organism>
<proteinExistence type="predicted"/>
<dbReference type="Proteomes" id="UP001311799">
    <property type="component" value="Unassembled WGS sequence"/>
</dbReference>
<dbReference type="PANTHER" id="PTHR13318:SF95">
    <property type="entry name" value="F-BOX PROTEIN YLR352W"/>
    <property type="match status" value="1"/>
</dbReference>
<dbReference type="PANTHER" id="PTHR13318">
    <property type="entry name" value="PARTNER OF PAIRED, ISOFORM B-RELATED"/>
    <property type="match status" value="1"/>
</dbReference>
<sequence>MQSNLDWIFISSNVEANILGTNLKPKSNIKKSGILYRLVDNDLQITILGFIRKVNFSINDISFISWKFYAHGKLTIVGKSSSTVYISNANPNSLITFINKVSKVSQECLTPPLKMEVATKIYSNTVSTRTILNNGQLDTPKIKKIKFSNTKMANTPVNQLNSLPLGGYKTSNKNNNLSILPEEILYNIFSMLTKPICNFGNSKNTIFFRDELFESTNIPLTCRRFFNLYQYNMWEITIIPEVAIKFQINGNYKNLKSLVFNRDFTNEIELKKLATSRNLFTNIRKFSINQQKKLTDKILKLFFLRLKNLESLEILDCKKINGKTSFNILKNIKSLKYLKIGSTDKPNYFFEDDSLLELSGLTGQNEVKTKNENPNSLDLLQIELLNCYNITKLSFLQFCGNNIEYLNLRGCKGILEEEFVHISKNLQNLKVLILANSTIDDQNLEFIFMNCKKIEFLDISNCINITEKSISKIHTELIKIKGIKLSYCLNFELSSLIKILSECRELEWLDLSGCCQIGSEIFYRRVQRDIPPSFKCVSIYRLSIEKRLFKRWLIENSGSYSTPEIEVLESREILYSEFLSKYEANKKNFLERDRPIWEN</sequence>
<protein>
    <submittedName>
        <fullName evidence="1">F-box domain</fullName>
    </submittedName>
</protein>
<gene>
    <name evidence="1" type="ORF">RS030_71035</name>
</gene>
<dbReference type="Gene3D" id="3.80.10.10">
    <property type="entry name" value="Ribonuclease Inhibitor"/>
    <property type="match status" value="1"/>
</dbReference>
<dbReference type="EMBL" id="JAWDEY010000035">
    <property type="protein sequence ID" value="KAK6588133.1"/>
    <property type="molecule type" value="Genomic_DNA"/>
</dbReference>
<dbReference type="InterPro" id="IPR032675">
    <property type="entry name" value="LRR_dom_sf"/>
</dbReference>
<accession>A0AAV9XUF0</accession>
<comment type="caution">
    <text evidence="1">The sequence shown here is derived from an EMBL/GenBank/DDBJ whole genome shotgun (WGS) entry which is preliminary data.</text>
</comment>
<keyword evidence="2" id="KW-1185">Reference proteome</keyword>
<dbReference type="GO" id="GO:0019005">
    <property type="term" value="C:SCF ubiquitin ligase complex"/>
    <property type="evidence" value="ECO:0007669"/>
    <property type="project" value="TreeGrafter"/>
</dbReference>
<dbReference type="GO" id="GO:0031146">
    <property type="term" value="P:SCF-dependent proteasomal ubiquitin-dependent protein catabolic process"/>
    <property type="evidence" value="ECO:0007669"/>
    <property type="project" value="TreeGrafter"/>
</dbReference>
<dbReference type="AlphaFoldDB" id="A0AAV9XUF0"/>
<evidence type="ECO:0000313" key="1">
    <source>
        <dbReference type="EMBL" id="KAK6588133.1"/>
    </source>
</evidence>
<dbReference type="SUPFAM" id="SSF52047">
    <property type="entry name" value="RNI-like"/>
    <property type="match status" value="1"/>
</dbReference>
<reference evidence="1 2" key="1">
    <citation type="submission" date="2023-10" db="EMBL/GenBank/DDBJ databases">
        <title>Comparative genomics analysis reveals potential genetic determinants of host preference in Cryptosporidium xiaoi.</title>
        <authorList>
            <person name="Xiao L."/>
            <person name="Li J."/>
        </authorList>
    </citation>
    <scope>NUCLEOTIDE SEQUENCE [LARGE SCALE GENOMIC DNA]</scope>
    <source>
        <strain evidence="1 2">52996</strain>
    </source>
</reference>
<name>A0AAV9XUF0_9CRYT</name>